<dbReference type="SUPFAM" id="SSF89550">
    <property type="entry name" value="PHP domain-like"/>
    <property type="match status" value="1"/>
</dbReference>
<dbReference type="GO" id="GO:0008408">
    <property type="term" value="F:3'-5' exonuclease activity"/>
    <property type="evidence" value="ECO:0007669"/>
    <property type="project" value="InterPro"/>
</dbReference>
<dbReference type="Pfam" id="PF07733">
    <property type="entry name" value="DNA_pol3_alpha"/>
    <property type="match status" value="1"/>
</dbReference>
<dbReference type="EC" id="2.7.7.7" evidence="2"/>
<proteinExistence type="predicted"/>
<evidence type="ECO:0000256" key="2">
    <source>
        <dbReference type="ARBA" id="ARBA00012417"/>
    </source>
</evidence>
<sequence length="1202" mass="133086">MSDQSFVHLHVHTEYSILDGAAKINDLMNAAKELGMPAVAVTDHGNLHAAYEFMSAAKKAGIKPIIGMEAYVAPRISRTNRTRTFFGDTGKDDVSSNGAYTHMTLLAKTTEGMYNLFRMSTAAYTDGIFYKPRIDRELLKKYGKGLIGTTGCAAGEISVMLRFGRWDDAVATVREMQEIFGKDNYYCEIMRHGIEIEERTEKELIRLARETGMPLLATNDLHYVHDHQAESQEALLCVQTNDTLDNPDRFRFGGTGFYLKSPAQMRELFKDIPEACDNTLKIAEECNVEFVEKHLIPKFAVPDGYSEDSWFEHSVNEGMKKRYPDGIPETQAKQCTYEIEVIKKMGFSGYFLVVADFINWAKNSGIKVGPGRGSAAGAIVAYALGITALDPIKYGLIFERFLNPDRQSMPDIDVDFDDRRRGEVIKYVYQKYGEDRVAQIGTFNTIKAKAALKDAARVLNFSYGHGEKLTKAFPPAVLGAEIELEDVLNESRPRYRDALALREIIESDPESRQIFDLARGLEGLKRSTSVHAAGVIISQESLPDVIPLMTREGESGYITQFDAGPLEKLGLLKMDFLGLRNLTVLEDALQNIRANGLPVPVLEDLDLDADQKAYHLLGQGDTLGVFQLDGDAMRSLLRLMKPTAFEDISAAIALYRPGPMGVNSHTNYAKRKNGLQANTPIHPSLEEPLKDILGPTYGLIVYQEQVMAAAQKAANFTLAQADNLRKAMGKKDAKELDGLFAAFKAGMIENGYVEEAVTALWDTLLPFAGYAFNKAHSAAYGVISYWTAYMKANHPAEYMAAVLTSVGDARDKLAIYLSACRKMGLDVLSPDVNESIGNFSGADTRIRFGLAAVKGVGDSVVAGIVEARESQGKFTSFNDFLKKIPVQVCNKRTIESLIKAGAFDSLGHTRKSLMAIFENAVDSQTSRKKEEAKGQLDLFGGLFDEDPTLLEIPRLEEFEKRIKLAMERDTLGLYVSDHPLFGRESQLAANASYSIGTFIENQEIEDGSTATLCGLITAVVNRVGKKSGKPYLLVTIEDFEGELSFMLSGKAFSEYVSTLAPDMVVAVRGRVNNRDDGRNINAYSVQILNAPIDDEYLGKIHVRISNEKANREVLERIQYIIKHHQGNSEMMITIASGESDRTFTLPGRVRYSTEFIGELKVLLGMDCIVRDGELVSESENEDAVLADEVVALEVNERTLFDS</sequence>
<dbReference type="Pfam" id="PF17657">
    <property type="entry name" value="DNA_pol3_finger"/>
    <property type="match status" value="1"/>
</dbReference>
<organism evidence="10">
    <name type="scientific">freshwater metagenome</name>
    <dbReference type="NCBI Taxonomy" id="449393"/>
    <lineage>
        <taxon>unclassified sequences</taxon>
        <taxon>metagenomes</taxon>
        <taxon>ecological metagenomes</taxon>
    </lineage>
</organism>
<dbReference type="Gene3D" id="1.10.150.870">
    <property type="match status" value="1"/>
</dbReference>
<accession>A0A6J6GJT5</accession>
<evidence type="ECO:0000313" key="10">
    <source>
        <dbReference type="EMBL" id="CAB4600500.1"/>
    </source>
</evidence>
<dbReference type="SMART" id="SM00481">
    <property type="entry name" value="POLIIIAc"/>
    <property type="match status" value="1"/>
</dbReference>
<dbReference type="EMBL" id="CAEZUR010000005">
    <property type="protein sequence ID" value="CAB4600500.1"/>
    <property type="molecule type" value="Genomic_DNA"/>
</dbReference>
<evidence type="ECO:0000256" key="1">
    <source>
        <dbReference type="ARBA" id="ARBA00004496"/>
    </source>
</evidence>
<dbReference type="Pfam" id="PF14579">
    <property type="entry name" value="HHH_6"/>
    <property type="match status" value="1"/>
</dbReference>
<evidence type="ECO:0000256" key="5">
    <source>
        <dbReference type="ARBA" id="ARBA00022695"/>
    </source>
</evidence>
<evidence type="ECO:0000256" key="4">
    <source>
        <dbReference type="ARBA" id="ARBA00022679"/>
    </source>
</evidence>
<dbReference type="PANTHER" id="PTHR32294">
    <property type="entry name" value="DNA POLYMERASE III SUBUNIT ALPHA"/>
    <property type="match status" value="1"/>
</dbReference>
<dbReference type="Gene3D" id="3.20.20.140">
    <property type="entry name" value="Metal-dependent hydrolases"/>
    <property type="match status" value="1"/>
</dbReference>
<dbReference type="CDD" id="cd04485">
    <property type="entry name" value="DnaE_OBF"/>
    <property type="match status" value="1"/>
</dbReference>
<dbReference type="CDD" id="cd12113">
    <property type="entry name" value="PHP_PolIIIA_DnaE3"/>
    <property type="match status" value="1"/>
</dbReference>
<dbReference type="Pfam" id="PF02811">
    <property type="entry name" value="PHP"/>
    <property type="match status" value="1"/>
</dbReference>
<evidence type="ECO:0000259" key="9">
    <source>
        <dbReference type="SMART" id="SM00481"/>
    </source>
</evidence>
<comment type="catalytic activity">
    <reaction evidence="8">
        <text>DNA(n) + a 2'-deoxyribonucleoside 5'-triphosphate = DNA(n+1) + diphosphate</text>
        <dbReference type="Rhea" id="RHEA:22508"/>
        <dbReference type="Rhea" id="RHEA-COMP:17339"/>
        <dbReference type="Rhea" id="RHEA-COMP:17340"/>
        <dbReference type="ChEBI" id="CHEBI:33019"/>
        <dbReference type="ChEBI" id="CHEBI:61560"/>
        <dbReference type="ChEBI" id="CHEBI:173112"/>
        <dbReference type="EC" id="2.7.7.7"/>
    </reaction>
</comment>
<dbReference type="InterPro" id="IPR029460">
    <property type="entry name" value="DNAPol_HHH"/>
</dbReference>
<reference evidence="10" key="1">
    <citation type="submission" date="2020-05" db="EMBL/GenBank/DDBJ databases">
        <authorList>
            <person name="Chiriac C."/>
            <person name="Salcher M."/>
            <person name="Ghai R."/>
            <person name="Kavagutti S V."/>
        </authorList>
    </citation>
    <scope>NUCLEOTIDE SEQUENCE</scope>
</reference>
<dbReference type="NCBIfam" id="TIGR00594">
    <property type="entry name" value="polc"/>
    <property type="match status" value="1"/>
</dbReference>
<protein>
    <recommendedName>
        <fullName evidence="3">DNA polymerase III subunit alpha</fullName>
        <ecNumber evidence="2">2.7.7.7</ecNumber>
    </recommendedName>
</protein>
<dbReference type="InterPro" id="IPR004365">
    <property type="entry name" value="NA-bd_OB_tRNA"/>
</dbReference>
<comment type="subcellular location">
    <subcellularLocation>
        <location evidence="1">Cytoplasm</location>
    </subcellularLocation>
</comment>
<keyword evidence="7" id="KW-0239">DNA-directed DNA polymerase</keyword>
<dbReference type="InterPro" id="IPR040982">
    <property type="entry name" value="DNA_pol3_finger"/>
</dbReference>
<dbReference type="NCBIfam" id="NF004226">
    <property type="entry name" value="PRK05673.1"/>
    <property type="match status" value="1"/>
</dbReference>
<dbReference type="GO" id="GO:0005737">
    <property type="term" value="C:cytoplasm"/>
    <property type="evidence" value="ECO:0007669"/>
    <property type="project" value="UniProtKB-SubCell"/>
</dbReference>
<dbReference type="InterPro" id="IPR016195">
    <property type="entry name" value="Pol/histidinol_Pase-like"/>
</dbReference>
<feature type="domain" description="Polymerase/histidinol phosphatase N-terminal" evidence="9">
    <location>
        <begin position="7"/>
        <end position="74"/>
    </location>
</feature>
<dbReference type="InterPro" id="IPR003141">
    <property type="entry name" value="Pol/His_phosphatase_N"/>
</dbReference>
<dbReference type="AlphaFoldDB" id="A0A6J6GJT5"/>
<keyword evidence="4" id="KW-0808">Transferase</keyword>
<dbReference type="Gene3D" id="1.10.10.1600">
    <property type="entry name" value="Bacterial DNA polymerase III alpha subunit, thumb domain"/>
    <property type="match status" value="1"/>
</dbReference>
<dbReference type="GO" id="GO:0003676">
    <property type="term" value="F:nucleic acid binding"/>
    <property type="evidence" value="ECO:0007669"/>
    <property type="project" value="InterPro"/>
</dbReference>
<dbReference type="InterPro" id="IPR004805">
    <property type="entry name" value="DnaE2/DnaE/PolC"/>
</dbReference>
<keyword evidence="5" id="KW-0548">Nucleotidyltransferase</keyword>
<dbReference type="InterPro" id="IPR011708">
    <property type="entry name" value="DNA_pol3_alpha_NTPase_dom"/>
</dbReference>
<keyword evidence="6" id="KW-0235">DNA replication</keyword>
<dbReference type="GO" id="GO:0006260">
    <property type="term" value="P:DNA replication"/>
    <property type="evidence" value="ECO:0007669"/>
    <property type="project" value="UniProtKB-KW"/>
</dbReference>
<evidence type="ECO:0000256" key="3">
    <source>
        <dbReference type="ARBA" id="ARBA00019114"/>
    </source>
</evidence>
<evidence type="ECO:0000256" key="6">
    <source>
        <dbReference type="ARBA" id="ARBA00022705"/>
    </source>
</evidence>
<evidence type="ECO:0000256" key="7">
    <source>
        <dbReference type="ARBA" id="ARBA00022932"/>
    </source>
</evidence>
<gene>
    <name evidence="10" type="ORF">UFOPK1843_00102</name>
</gene>
<dbReference type="InterPro" id="IPR004013">
    <property type="entry name" value="PHP_dom"/>
</dbReference>
<evidence type="ECO:0000256" key="8">
    <source>
        <dbReference type="ARBA" id="ARBA00049244"/>
    </source>
</evidence>
<name>A0A6J6GJT5_9ZZZZ</name>
<dbReference type="GO" id="GO:0003887">
    <property type="term" value="F:DNA-directed DNA polymerase activity"/>
    <property type="evidence" value="ECO:0007669"/>
    <property type="project" value="UniProtKB-KW"/>
</dbReference>
<dbReference type="InterPro" id="IPR041931">
    <property type="entry name" value="DNA_pol3_alpha_thumb_dom"/>
</dbReference>
<dbReference type="PANTHER" id="PTHR32294:SF0">
    <property type="entry name" value="DNA POLYMERASE III SUBUNIT ALPHA"/>
    <property type="match status" value="1"/>
</dbReference>
<dbReference type="Pfam" id="PF01336">
    <property type="entry name" value="tRNA_anti-codon"/>
    <property type="match status" value="1"/>
</dbReference>